<name>A0A2U3NWQ9_9MYCO</name>
<reference evidence="3 4" key="1">
    <citation type="submission" date="2017-01" db="EMBL/GenBank/DDBJ databases">
        <authorList>
            <consortium name="Urmite Genomes"/>
        </authorList>
    </citation>
    <scope>NUCLEOTIDE SEQUENCE [LARGE SCALE GENOMIC DNA]</scope>
    <source>
        <strain evidence="3 4">AB57</strain>
    </source>
</reference>
<dbReference type="InterPro" id="IPR007969">
    <property type="entry name" value="DUF732"/>
</dbReference>
<gene>
    <name evidence="3" type="ORF">MRAB57_3729</name>
</gene>
<proteinExistence type="predicted"/>
<accession>A0A2U3NWQ9</accession>
<dbReference type="AlphaFoldDB" id="A0A2U3NWQ9"/>
<dbReference type="OrthoDB" id="4743565at2"/>
<evidence type="ECO:0000259" key="2">
    <source>
        <dbReference type="Pfam" id="PF05305"/>
    </source>
</evidence>
<evidence type="ECO:0000313" key="3">
    <source>
        <dbReference type="EMBL" id="SPM35893.1"/>
    </source>
</evidence>
<evidence type="ECO:0000256" key="1">
    <source>
        <dbReference type="SAM" id="SignalP"/>
    </source>
</evidence>
<feature type="domain" description="DUF732" evidence="2">
    <location>
        <begin position="59"/>
        <end position="124"/>
    </location>
</feature>
<dbReference type="Pfam" id="PF05305">
    <property type="entry name" value="DUF732"/>
    <property type="match status" value="1"/>
</dbReference>
<keyword evidence="1" id="KW-0732">Signal</keyword>
<sequence>MAALMTSRPLTTRTRWAGLINAASVALRPLAVAACVAAAGAALSASAHADAPNDPIANALTGAGVANNGSVSNAIAGLGRSICPSLVKPGATLASIASKVSGSTGLSPNMAGMVTSMAIQMECPGFMTSLANGNMPFPLQGAANSLPSIPFQSPGAGPAGLNPIALPGR</sequence>
<organism evidence="3 4">
    <name type="scientific">Mycobacterium rhizamassiliense</name>
    <dbReference type="NCBI Taxonomy" id="1841860"/>
    <lineage>
        <taxon>Bacteria</taxon>
        <taxon>Bacillati</taxon>
        <taxon>Actinomycetota</taxon>
        <taxon>Actinomycetes</taxon>
        <taxon>Mycobacteriales</taxon>
        <taxon>Mycobacteriaceae</taxon>
        <taxon>Mycobacterium</taxon>
    </lineage>
</organism>
<feature type="chain" id="PRO_5038596301" evidence="1">
    <location>
        <begin position="50"/>
        <end position="169"/>
    </location>
</feature>
<keyword evidence="4" id="KW-1185">Reference proteome</keyword>
<evidence type="ECO:0000313" key="4">
    <source>
        <dbReference type="Proteomes" id="UP000240988"/>
    </source>
</evidence>
<dbReference type="STRING" id="1841860.GCA_900157375_03731"/>
<feature type="signal peptide" evidence="1">
    <location>
        <begin position="1"/>
        <end position="49"/>
    </location>
</feature>
<dbReference type="Proteomes" id="UP000240988">
    <property type="component" value="Unassembled WGS sequence"/>
</dbReference>
<protein>
    <submittedName>
        <fullName evidence="3">LprJ protein</fullName>
    </submittedName>
</protein>
<dbReference type="RefSeq" id="WP_083743454.1">
    <property type="nucleotide sequence ID" value="NZ_LT721901.1"/>
</dbReference>
<dbReference type="EMBL" id="FUFA01000005">
    <property type="protein sequence ID" value="SPM35893.1"/>
    <property type="molecule type" value="Genomic_DNA"/>
</dbReference>